<keyword evidence="3" id="KW-1185">Reference proteome</keyword>
<gene>
    <name evidence="2" type="ORF">BXY82_3013</name>
</gene>
<comment type="caution">
    <text evidence="2">The sequence shown here is derived from an EMBL/GenBank/DDBJ whole genome shotgun (WGS) entry which is preliminary data.</text>
</comment>
<proteinExistence type="predicted"/>
<dbReference type="Proteomes" id="UP000294689">
    <property type="component" value="Unassembled WGS sequence"/>
</dbReference>
<feature type="domain" description="ER-bound oxygenase mpaB/mpaB'/Rubber oxygenase catalytic" evidence="1">
    <location>
        <begin position="117"/>
        <end position="328"/>
    </location>
</feature>
<protein>
    <submittedName>
        <fullName evidence="2">Uncharacterized protein DUF2236</fullName>
    </submittedName>
</protein>
<name>A0A4R7PHE6_9FLAO</name>
<dbReference type="PANTHER" id="PTHR37539:SF1">
    <property type="entry name" value="ER-BOUND OXYGENASE MPAB_MPAB'_RUBBER OXYGENASE CATALYTIC DOMAIN-CONTAINING PROTEIN"/>
    <property type="match status" value="1"/>
</dbReference>
<dbReference type="AlphaFoldDB" id="A0A4R7PHE6"/>
<accession>A0A4R7PHE6</accession>
<dbReference type="PANTHER" id="PTHR37539">
    <property type="entry name" value="SECRETED PROTEIN-RELATED"/>
    <property type="match status" value="1"/>
</dbReference>
<dbReference type="InterPro" id="IPR018713">
    <property type="entry name" value="MPAB/Lcp_cat_dom"/>
</dbReference>
<sequence length="372" mass="43194">MKLNNTYVNFWKDGNGRNFIEWAGKDVPTSQNNSNLFYQYDEEVDVLVKKWMKNDDFKTIMKSLHSGTDENLPQDYLDFKKNLETKPDWLDEQLIKVGSELSERSGLIGLLVLRNFALLGGYNFANLTKPLVATGSLDKGAVTRLHNTLNFWVNISRTAADSQNRRINACLSTRLVHSASRLMIQEKMPYWDREKYGIAINYADMVATNIAFTVYYLFGLKKLNFKYSQEEEKGIFHLWKYVTYLLGVPLDIIPNNKEEALGFFKFWTQYQNAPDEDSMTLTNSLLNENRPISLLKLDIVKRNMGYIHRSIANYLIDEETRNSLNIPPVRFKNIIPKTIQLKNEIQYDRDHQIKIGNTEQLSVLADYKNSIV</sequence>
<evidence type="ECO:0000259" key="1">
    <source>
        <dbReference type="Pfam" id="PF09995"/>
    </source>
</evidence>
<evidence type="ECO:0000313" key="2">
    <source>
        <dbReference type="EMBL" id="TDU33718.1"/>
    </source>
</evidence>
<dbReference type="RefSeq" id="WP_166643314.1">
    <property type="nucleotide sequence ID" value="NZ_SOBW01000011.1"/>
</dbReference>
<dbReference type="Pfam" id="PF09995">
    <property type="entry name" value="MPAB_Lcp_cat"/>
    <property type="match status" value="1"/>
</dbReference>
<dbReference type="EMBL" id="SOBW01000011">
    <property type="protein sequence ID" value="TDU33718.1"/>
    <property type="molecule type" value="Genomic_DNA"/>
</dbReference>
<reference evidence="2 3" key="1">
    <citation type="submission" date="2019-03" db="EMBL/GenBank/DDBJ databases">
        <title>Genomic Encyclopedia of Archaeal and Bacterial Type Strains, Phase II (KMG-II): from individual species to whole genera.</title>
        <authorList>
            <person name="Goeker M."/>
        </authorList>
    </citation>
    <scope>NUCLEOTIDE SEQUENCE [LARGE SCALE GENOMIC DNA]</scope>
    <source>
        <strain evidence="2 3">DSM 28135</strain>
    </source>
</reference>
<evidence type="ECO:0000313" key="3">
    <source>
        <dbReference type="Proteomes" id="UP000294689"/>
    </source>
</evidence>
<dbReference type="GO" id="GO:0016491">
    <property type="term" value="F:oxidoreductase activity"/>
    <property type="evidence" value="ECO:0007669"/>
    <property type="project" value="InterPro"/>
</dbReference>
<dbReference type="InterPro" id="IPR037473">
    <property type="entry name" value="Lcp-like"/>
</dbReference>
<organism evidence="2 3">
    <name type="scientific">Gelidibacter sediminis</name>
    <dbReference type="NCBI Taxonomy" id="1608710"/>
    <lineage>
        <taxon>Bacteria</taxon>
        <taxon>Pseudomonadati</taxon>
        <taxon>Bacteroidota</taxon>
        <taxon>Flavobacteriia</taxon>
        <taxon>Flavobacteriales</taxon>
        <taxon>Flavobacteriaceae</taxon>
        <taxon>Gelidibacter</taxon>
    </lineage>
</organism>